<reference evidence="4" key="1">
    <citation type="submission" date="2025-08" db="UniProtKB">
        <authorList>
            <consortium name="RefSeq"/>
        </authorList>
    </citation>
    <scope>IDENTIFICATION</scope>
</reference>
<dbReference type="KEGG" id="nta:107826145"/>
<evidence type="ECO:0000256" key="2">
    <source>
        <dbReference type="SAM" id="MobiDB-lite"/>
    </source>
</evidence>
<dbReference type="AlphaFoldDB" id="A0A1S4D575"/>
<dbReference type="GO" id="GO:0003676">
    <property type="term" value="F:nucleic acid binding"/>
    <property type="evidence" value="ECO:0007669"/>
    <property type="project" value="InterPro"/>
</dbReference>
<gene>
    <name evidence="4" type="primary">LOC107826145</name>
</gene>
<feature type="region of interest" description="Disordered" evidence="2">
    <location>
        <begin position="54"/>
        <end position="114"/>
    </location>
</feature>
<dbReference type="GO" id="GO:0008270">
    <property type="term" value="F:zinc ion binding"/>
    <property type="evidence" value="ECO:0007669"/>
    <property type="project" value="UniProtKB-KW"/>
</dbReference>
<dbReference type="Gene3D" id="4.10.60.10">
    <property type="entry name" value="Zinc finger, CCHC-type"/>
    <property type="match status" value="1"/>
</dbReference>
<protein>
    <submittedName>
        <fullName evidence="4">Glycine-rich protein 2-like</fullName>
    </submittedName>
</protein>
<dbReference type="InterPro" id="IPR001878">
    <property type="entry name" value="Znf_CCHC"/>
</dbReference>
<dbReference type="PaxDb" id="4097-A0A1S4D575"/>
<dbReference type="SMART" id="SM00343">
    <property type="entry name" value="ZnF_C2HC"/>
    <property type="match status" value="1"/>
</dbReference>
<feature type="domain" description="CCHC-type" evidence="3">
    <location>
        <begin position="35"/>
        <end position="50"/>
    </location>
</feature>
<dbReference type="InterPro" id="IPR036875">
    <property type="entry name" value="Znf_CCHC_sf"/>
</dbReference>
<keyword evidence="1" id="KW-0479">Metal-binding</keyword>
<name>A0A1S4D575_TOBAC</name>
<sequence length="114" mass="11711">MPESSYRPLAIQGCSSEYSGHQGQTSGQQSMARGCYECGDSGHMKRFCPKLRGKTVQQGHQPMITAPVVRPLRGGGKAGMGRPRGGGQAGGGQPAIVQPGGGFEVGASGHQSDV</sequence>
<dbReference type="PROSITE" id="PS50158">
    <property type="entry name" value="ZF_CCHC"/>
    <property type="match status" value="1"/>
</dbReference>
<feature type="compositionally biased region" description="Gly residues" evidence="2">
    <location>
        <begin position="73"/>
        <end position="104"/>
    </location>
</feature>
<organism evidence="4">
    <name type="scientific">Nicotiana tabacum</name>
    <name type="common">Common tobacco</name>
    <dbReference type="NCBI Taxonomy" id="4097"/>
    <lineage>
        <taxon>Eukaryota</taxon>
        <taxon>Viridiplantae</taxon>
        <taxon>Streptophyta</taxon>
        <taxon>Embryophyta</taxon>
        <taxon>Tracheophyta</taxon>
        <taxon>Spermatophyta</taxon>
        <taxon>Magnoliopsida</taxon>
        <taxon>eudicotyledons</taxon>
        <taxon>Gunneridae</taxon>
        <taxon>Pentapetalae</taxon>
        <taxon>asterids</taxon>
        <taxon>lamiids</taxon>
        <taxon>Solanales</taxon>
        <taxon>Solanaceae</taxon>
        <taxon>Nicotianoideae</taxon>
        <taxon>Nicotianeae</taxon>
        <taxon>Nicotiana</taxon>
    </lineage>
</organism>
<keyword evidence="1" id="KW-0862">Zinc</keyword>
<keyword evidence="1" id="KW-0863">Zinc-finger</keyword>
<evidence type="ECO:0000256" key="1">
    <source>
        <dbReference type="PROSITE-ProRule" id="PRU00047"/>
    </source>
</evidence>
<proteinExistence type="predicted"/>
<evidence type="ECO:0000313" key="4">
    <source>
        <dbReference type="RefSeq" id="XP_016508580.1"/>
    </source>
</evidence>
<evidence type="ECO:0000259" key="3">
    <source>
        <dbReference type="PROSITE" id="PS50158"/>
    </source>
</evidence>
<dbReference type="RefSeq" id="XP_016508580.1">
    <property type="nucleotide sequence ID" value="XM_016653094.1"/>
</dbReference>
<accession>A0A1S4D575</accession>
<dbReference type="SUPFAM" id="SSF57756">
    <property type="entry name" value="Retrovirus zinc finger-like domains"/>
    <property type="match status" value="1"/>
</dbReference>